<evidence type="ECO:0000313" key="2">
    <source>
        <dbReference type="EMBL" id="PNH10615.1"/>
    </source>
</evidence>
<dbReference type="OrthoDB" id="10055554at2759"/>
<feature type="domain" description="DUF218" evidence="1">
    <location>
        <begin position="107"/>
        <end position="267"/>
    </location>
</feature>
<dbReference type="EMBL" id="PGGS01000051">
    <property type="protein sequence ID" value="PNH10615.1"/>
    <property type="molecule type" value="Genomic_DNA"/>
</dbReference>
<dbReference type="AlphaFoldDB" id="A0A2J8ADM3"/>
<accession>A0A2J8ADM3</accession>
<evidence type="ECO:0000313" key="3">
    <source>
        <dbReference type="Proteomes" id="UP000236333"/>
    </source>
</evidence>
<dbReference type="PANTHER" id="PTHR30336:SF20">
    <property type="entry name" value="DUF218 DOMAIN-CONTAINING PROTEIN"/>
    <property type="match status" value="1"/>
</dbReference>
<sequence>MNGICCASRSLARGLLVRQPSAAARPGLLLQRPLLGGHYCARPRASGPTRATPSGHPGVCQADEAARALPGIDWGLSFHGTEDASSLSTASSPVGAAAVLLPYSSLDAIVVLAGGQTGPESLPEWVERRLDAALSLQRLHARPCPVLLLGGGTPHKGPYLDSRGFVIHESSACAAYLVARGADPATLLKEVSSYDTVGNAYFSLTIHALPAGWRRVAVVTSDFHMPRTASLFDAMFELLYVATSDAGVFEPEVLQIRKDKEAAARLSWLRTASGLTSLRQLHAWLHDTHLCYAVRRQHEFGVPTVTDPKLLASY</sequence>
<organism evidence="2 3">
    <name type="scientific">Tetrabaena socialis</name>
    <dbReference type="NCBI Taxonomy" id="47790"/>
    <lineage>
        <taxon>Eukaryota</taxon>
        <taxon>Viridiplantae</taxon>
        <taxon>Chlorophyta</taxon>
        <taxon>core chlorophytes</taxon>
        <taxon>Chlorophyceae</taxon>
        <taxon>CS clade</taxon>
        <taxon>Chlamydomonadales</taxon>
        <taxon>Tetrabaenaceae</taxon>
        <taxon>Tetrabaena</taxon>
    </lineage>
</organism>
<protein>
    <recommendedName>
        <fullName evidence="1">DUF218 domain-containing protein</fullName>
    </recommendedName>
</protein>
<dbReference type="Gene3D" id="3.40.50.620">
    <property type="entry name" value="HUPs"/>
    <property type="match status" value="1"/>
</dbReference>
<dbReference type="InterPro" id="IPR051599">
    <property type="entry name" value="Cell_Envelope_Assoc"/>
</dbReference>
<dbReference type="Pfam" id="PF02698">
    <property type="entry name" value="DUF218"/>
    <property type="match status" value="1"/>
</dbReference>
<name>A0A2J8ADM3_9CHLO</name>
<proteinExistence type="predicted"/>
<dbReference type="PANTHER" id="PTHR30336">
    <property type="entry name" value="INNER MEMBRANE PROTEIN, PROBABLE PERMEASE"/>
    <property type="match status" value="1"/>
</dbReference>
<dbReference type="InterPro" id="IPR014729">
    <property type="entry name" value="Rossmann-like_a/b/a_fold"/>
</dbReference>
<dbReference type="InterPro" id="IPR003848">
    <property type="entry name" value="DUF218"/>
</dbReference>
<gene>
    <name evidence="2" type="ORF">TSOC_002646</name>
</gene>
<dbReference type="Proteomes" id="UP000236333">
    <property type="component" value="Unassembled WGS sequence"/>
</dbReference>
<dbReference type="CDD" id="cd06259">
    <property type="entry name" value="YdcF-like"/>
    <property type="match status" value="1"/>
</dbReference>
<keyword evidence="3" id="KW-1185">Reference proteome</keyword>
<dbReference type="GO" id="GO:0005886">
    <property type="term" value="C:plasma membrane"/>
    <property type="evidence" value="ECO:0007669"/>
    <property type="project" value="TreeGrafter"/>
</dbReference>
<evidence type="ECO:0000259" key="1">
    <source>
        <dbReference type="Pfam" id="PF02698"/>
    </source>
</evidence>
<comment type="caution">
    <text evidence="2">The sequence shown here is derived from an EMBL/GenBank/DDBJ whole genome shotgun (WGS) entry which is preliminary data.</text>
</comment>
<reference evidence="2 3" key="1">
    <citation type="journal article" date="2017" name="Mol. Biol. Evol.">
        <title>The 4-celled Tetrabaena socialis nuclear genome reveals the essential components for genetic control of cell number at the origin of multicellularity in the volvocine lineage.</title>
        <authorList>
            <person name="Featherston J."/>
            <person name="Arakaki Y."/>
            <person name="Hanschen E.R."/>
            <person name="Ferris P.J."/>
            <person name="Michod R.E."/>
            <person name="Olson B.J.S.C."/>
            <person name="Nozaki H."/>
            <person name="Durand P.M."/>
        </authorList>
    </citation>
    <scope>NUCLEOTIDE SEQUENCE [LARGE SCALE GENOMIC DNA]</scope>
    <source>
        <strain evidence="2 3">NIES-571</strain>
    </source>
</reference>